<accession>A0A5C5FZ45</accession>
<dbReference type="STRING" id="5288.A0A5C5FZ45"/>
<keyword evidence="1" id="KW-0853">WD repeat</keyword>
<dbReference type="InterPro" id="IPR001680">
    <property type="entry name" value="WD40_rpt"/>
</dbReference>
<evidence type="ECO:0000313" key="3">
    <source>
        <dbReference type="EMBL" id="TNY21462.1"/>
    </source>
</evidence>
<dbReference type="Pfam" id="PF00400">
    <property type="entry name" value="WD40"/>
    <property type="match status" value="1"/>
</dbReference>
<dbReference type="InterPro" id="IPR015943">
    <property type="entry name" value="WD40/YVTN_repeat-like_dom_sf"/>
</dbReference>
<dbReference type="PROSITE" id="PS50294">
    <property type="entry name" value="WD_REPEATS_REGION"/>
    <property type="match status" value="1"/>
</dbReference>
<feature type="region of interest" description="Disordered" evidence="2">
    <location>
        <begin position="339"/>
        <end position="390"/>
    </location>
</feature>
<name>A0A5C5FZ45_9BASI</name>
<evidence type="ECO:0000256" key="1">
    <source>
        <dbReference type="PROSITE-ProRule" id="PRU00221"/>
    </source>
</evidence>
<proteinExistence type="predicted"/>
<protein>
    <submittedName>
        <fullName evidence="3">WD40-repeat-containing domain protein</fullName>
    </submittedName>
</protein>
<evidence type="ECO:0000313" key="4">
    <source>
        <dbReference type="Proteomes" id="UP000311382"/>
    </source>
</evidence>
<comment type="caution">
    <text evidence="3">The sequence shown here is derived from an EMBL/GenBank/DDBJ whole genome shotgun (WGS) entry which is preliminary data.</text>
</comment>
<feature type="compositionally biased region" description="Low complexity" evidence="2">
    <location>
        <begin position="365"/>
        <end position="379"/>
    </location>
</feature>
<dbReference type="PROSITE" id="PS50082">
    <property type="entry name" value="WD_REPEATS_2"/>
    <property type="match status" value="1"/>
</dbReference>
<organism evidence="3 4">
    <name type="scientific">Rhodotorula diobovata</name>
    <dbReference type="NCBI Taxonomy" id="5288"/>
    <lineage>
        <taxon>Eukaryota</taxon>
        <taxon>Fungi</taxon>
        <taxon>Dikarya</taxon>
        <taxon>Basidiomycota</taxon>
        <taxon>Pucciniomycotina</taxon>
        <taxon>Microbotryomycetes</taxon>
        <taxon>Sporidiobolales</taxon>
        <taxon>Sporidiobolaceae</taxon>
        <taxon>Rhodotorula</taxon>
    </lineage>
</organism>
<dbReference type="AlphaFoldDB" id="A0A5C5FZ45"/>
<feature type="repeat" description="WD" evidence="1">
    <location>
        <begin position="189"/>
        <end position="230"/>
    </location>
</feature>
<dbReference type="SMART" id="SM00320">
    <property type="entry name" value="WD40"/>
    <property type="match status" value="2"/>
</dbReference>
<feature type="region of interest" description="Disordered" evidence="2">
    <location>
        <begin position="114"/>
        <end position="137"/>
    </location>
</feature>
<feature type="compositionally biased region" description="Low complexity" evidence="2">
    <location>
        <begin position="432"/>
        <end position="443"/>
    </location>
</feature>
<reference evidence="3 4" key="1">
    <citation type="submission" date="2019-03" db="EMBL/GenBank/DDBJ databases">
        <title>Rhodosporidium diobovatum UCD-FST 08-225 genome sequencing, assembly, and annotation.</title>
        <authorList>
            <person name="Fakankun I.U."/>
            <person name="Fristensky B."/>
            <person name="Levin D.B."/>
        </authorList>
    </citation>
    <scope>NUCLEOTIDE SEQUENCE [LARGE SCALE GENOMIC DNA]</scope>
    <source>
        <strain evidence="3 4">UCD-FST 08-225</strain>
    </source>
</reference>
<sequence length="883" mass="94407">MSPPPPPPPTVVVLPRTSIQPSLPLVLADISHPHSTIAAEDAWISLYPPSGPSTHARIRVSEGDDPRTCHVDSLHPDAVSVHLAASLAQLAVTWHTPSDAGTLSTVVTALLPSPRLNPLRPSPSRTTANPTSLDAPSPALLSLPSSIDAFALSPRGDRIAIAGRDALARVVDLVPTPRGGLEKGREQPLRGHVGDVVACEWAPSGEVVLTAASDMTVRVWSAADGSSPRSAALPPSRPTSLVPLLSPSPSGPHKGRHLLHASQAGTLTLVDLSPAPPALLRTWRTTRHAAAGACVVVSVWDCGASAGQEEEDPQDVGKGRYALVGGADGAVRVVALSPPADPAAEDEDPPILCRAPGGSPIETMHALPSSSSSSSAAQDPHPPAPAPHWTLALGTRDGLVAVYDVPLSALVAPSPSPSPSASSHPHPRELAPRAAWRRSPAPDPAARIASVRLSRRGRTSAAAVGSGAPPRSVLVAPADGLAYRAGLASGSGSGEEEQGERDKVWVEEEFVGLDCEPATGVAEDREGRVWVSGAGILRPSMTGRPCEVSYDDAVQAIERVAAHHVSAVRSRNGADAEAGDEAHDDANEWVDDLKSVIEPEWWPHWPRRERGAFLADMDRLRARVNDAALPEVEEERLGEISPTLLDMRASFARIEWLVSRILSYSPTPHWFDYVTDRVTLAEYDDEDAMMRLNVEGEVLALLDTLGHHVSVHTGEPVQTGEPQTLVRLLAAVPSVPRERVRVPTLLRRAPAQPSLGDSKHFYWLNELLASVHAQRQIRERRLAQEWRRKDRARRQKSTRGGLHTRVGKPGPSLASSREAAQRKHRDDTLLAAMSSLNLSHPAGRRSPSSPPDVEMSSLARRPLRRDELSARQQAVYGMGRARY</sequence>
<feature type="region of interest" description="Disordered" evidence="2">
    <location>
        <begin position="452"/>
        <end position="471"/>
    </location>
</feature>
<dbReference type="Gene3D" id="2.130.10.10">
    <property type="entry name" value="YVTN repeat-like/Quinoprotein amine dehydrogenase"/>
    <property type="match status" value="1"/>
</dbReference>
<keyword evidence="4" id="KW-1185">Reference proteome</keyword>
<dbReference type="OrthoDB" id="10257301at2759"/>
<dbReference type="SUPFAM" id="SSF50978">
    <property type="entry name" value="WD40 repeat-like"/>
    <property type="match status" value="1"/>
</dbReference>
<evidence type="ECO:0000256" key="2">
    <source>
        <dbReference type="SAM" id="MobiDB-lite"/>
    </source>
</evidence>
<dbReference type="InterPro" id="IPR036322">
    <property type="entry name" value="WD40_repeat_dom_sf"/>
</dbReference>
<feature type="compositionally biased region" description="Basic and acidic residues" evidence="2">
    <location>
        <begin position="819"/>
        <end position="828"/>
    </location>
</feature>
<feature type="region of interest" description="Disordered" evidence="2">
    <location>
        <begin position="413"/>
        <end position="443"/>
    </location>
</feature>
<feature type="region of interest" description="Disordered" evidence="2">
    <location>
        <begin position="785"/>
        <end position="861"/>
    </location>
</feature>
<dbReference type="EMBL" id="SOZI01000043">
    <property type="protein sequence ID" value="TNY21462.1"/>
    <property type="molecule type" value="Genomic_DNA"/>
</dbReference>
<feature type="compositionally biased region" description="Low complexity" evidence="2">
    <location>
        <begin position="413"/>
        <end position="424"/>
    </location>
</feature>
<gene>
    <name evidence="3" type="ORF">DMC30DRAFT_446167</name>
</gene>
<dbReference type="Proteomes" id="UP000311382">
    <property type="component" value="Unassembled WGS sequence"/>
</dbReference>